<name>A0A146M6Z9_LYGHE</name>
<accession>A0A146M6Z9</accession>
<dbReference type="EMBL" id="GDHC01003564">
    <property type="protein sequence ID" value="JAQ15065.1"/>
    <property type="molecule type" value="Transcribed_RNA"/>
</dbReference>
<dbReference type="AlphaFoldDB" id="A0A146M6Z9"/>
<reference evidence="1" key="1">
    <citation type="journal article" date="2016" name="Gigascience">
        <title>De novo construction of an expanded transcriptome assembly for the western tarnished plant bug, Lygus hesperus.</title>
        <authorList>
            <person name="Tassone E.E."/>
            <person name="Geib S.M."/>
            <person name="Hall B."/>
            <person name="Fabrick J.A."/>
            <person name="Brent C.S."/>
            <person name="Hull J.J."/>
        </authorList>
    </citation>
    <scope>NUCLEOTIDE SEQUENCE</scope>
</reference>
<proteinExistence type="predicted"/>
<sequence>LKLNTFPIEFNTCTINLAGKLLNLIGKVLHLIGKVLNLIGNVLKLVGQVLNLVLMENVEFHWEKLYFVEISLRHSSGLRKLCHRHHVHTFYYLPTAADRQPLH</sequence>
<evidence type="ECO:0000313" key="1">
    <source>
        <dbReference type="EMBL" id="JAQ15065.1"/>
    </source>
</evidence>
<feature type="non-terminal residue" evidence="1">
    <location>
        <position position="1"/>
    </location>
</feature>
<gene>
    <name evidence="1" type="ORF">g.85190</name>
</gene>
<organism evidence="1">
    <name type="scientific">Lygus hesperus</name>
    <name type="common">Western plant bug</name>
    <dbReference type="NCBI Taxonomy" id="30085"/>
    <lineage>
        <taxon>Eukaryota</taxon>
        <taxon>Metazoa</taxon>
        <taxon>Ecdysozoa</taxon>
        <taxon>Arthropoda</taxon>
        <taxon>Hexapoda</taxon>
        <taxon>Insecta</taxon>
        <taxon>Pterygota</taxon>
        <taxon>Neoptera</taxon>
        <taxon>Paraneoptera</taxon>
        <taxon>Hemiptera</taxon>
        <taxon>Heteroptera</taxon>
        <taxon>Panheteroptera</taxon>
        <taxon>Cimicomorpha</taxon>
        <taxon>Miridae</taxon>
        <taxon>Mirini</taxon>
        <taxon>Lygus</taxon>
    </lineage>
</organism>
<protein>
    <submittedName>
        <fullName evidence="1">Uncharacterized protein</fullName>
    </submittedName>
</protein>